<reference evidence="1" key="1">
    <citation type="submission" date="2021-11" db="EMBL/GenBank/DDBJ databases">
        <title>Fusarium solani-melongenae Genome sequencing and assembly.</title>
        <authorList>
            <person name="Xie S."/>
            <person name="Huang L."/>
            <person name="Zhang X."/>
        </authorList>
    </citation>
    <scope>NUCLEOTIDE SEQUENCE</scope>
    <source>
        <strain evidence="1">CRI 24-3</strain>
    </source>
</reference>
<evidence type="ECO:0000313" key="1">
    <source>
        <dbReference type="EMBL" id="UPL00304.1"/>
    </source>
</evidence>
<evidence type="ECO:0000313" key="2">
    <source>
        <dbReference type="Proteomes" id="UP000830768"/>
    </source>
</evidence>
<sequence>MAQVSRAASEPQIADLVARSLTSFNALTSTLQDDHARVSQACSCLARFKLWAGNLGAHRPSGSRSLEYRLRDASNIRKLVISLLQDLCSSIEQGTLVANGGSIPSTISESNDEVEDDLADYFNEDEDSDRSEVEQILDEIAHVVDCLLRLSVTIRNPAPHDQFLSRAGEGLVKEFVYWDTKHVQDKFPNVDKDLAHRLGRAMARRRQYFKYREEHKSRLAEGLDEDDADFGGRATTIASSLPEHLKEASKSTEVQLAILDDGRSDASATSYATSSPDSTQLRVPPIPKEHIDGSFKCPFCHMIVSIDTRHAWKKHVFRDLRPYVCLSEACRAPDHLYIRRNDWKMHMRREHWKTWYCPFGCDAEFDSAKGFHSHVKTAHKQNVSLEKIHALEGLSSRADIANAKGRCPLCYDFQIESEKQYEKHVGQHLEHLALFTLPDTGEEGDDDEDGNEDKEEERLDDDDEDEDDEDDDEEDEEEDWLATDDPGTKVVDQQQKTLTGALDRLIKEVDNPRKPQKSREPHEASKKAAQELEEKIQEETKAKLEESAKAEQAPIRFKDAVGRHFAFPFRLCATWQGMEDLIKQSFLQVEVVGPYVMEGRYDLIGPDGEIILPSVWKKVVQPGLAITMRMWPGYEMPSSRTRWTHQPVKSPPPAPGKEDPEKTRLEAELAALKAMVEKQKAADKAKEVEAQIRKEAEEAFNRRLEEMTIAQEEAREEIEKAKAEAIKAASERLEAERKAEKERARKYDEAMAAAEEKARLRFETEIKDAEMRGQSEAEARAKAEEDARIKFEAAAEEQRKAEATAYAEAEREAREKYEAEMKAVAEQRKAEAEARAQAEEEARLKYEAELKAAEERGKREAEERVRAEKEARLKFEAELRAAEERRNKEEEERAQAEELARVRFEKALKEEAEAKAAALQKAQEEVERLMRAEIEAKAAAAAAAAAEAEKLKKFEEETRAKAEAEREARVRAEEKARVVREAEVRLAMKKREKEEEERVRAEKKIQVNREAEPRAAKGNRETGGED</sequence>
<proteinExistence type="predicted"/>
<name>A0ACD3ZGT9_FUSSC</name>
<accession>A0ACD3ZGT9</accession>
<protein>
    <submittedName>
        <fullName evidence="1">Uncharacterized protein</fullName>
    </submittedName>
</protein>
<dbReference type="Proteomes" id="UP000830768">
    <property type="component" value="Chromosome 9"/>
</dbReference>
<dbReference type="EMBL" id="CP090037">
    <property type="protein sequence ID" value="UPL00304.1"/>
    <property type="molecule type" value="Genomic_DNA"/>
</dbReference>
<gene>
    <name evidence="1" type="ORF">LCI18_011238</name>
</gene>
<organism evidence="1 2">
    <name type="scientific">Fusarium solani subsp. cucurbitae</name>
    <name type="common">Neocosmosporum cucurbitae</name>
    <dbReference type="NCBI Taxonomy" id="2747967"/>
    <lineage>
        <taxon>Eukaryota</taxon>
        <taxon>Fungi</taxon>
        <taxon>Dikarya</taxon>
        <taxon>Ascomycota</taxon>
        <taxon>Pezizomycotina</taxon>
        <taxon>Sordariomycetes</taxon>
        <taxon>Hypocreomycetidae</taxon>
        <taxon>Hypocreales</taxon>
        <taxon>Nectriaceae</taxon>
        <taxon>Fusarium</taxon>
        <taxon>Fusarium solani species complex</taxon>
    </lineage>
</organism>
<keyword evidence="2" id="KW-1185">Reference proteome</keyword>